<evidence type="ECO:0000313" key="2">
    <source>
        <dbReference type="EMBL" id="CRJ86987.1"/>
    </source>
</evidence>
<feature type="non-terminal residue" evidence="2">
    <location>
        <position position="165"/>
    </location>
</feature>
<protein>
    <submittedName>
        <fullName evidence="2">Uncharacterized protein</fullName>
    </submittedName>
</protein>
<evidence type="ECO:0000313" key="3">
    <source>
        <dbReference type="Proteomes" id="UP000045706"/>
    </source>
</evidence>
<reference evidence="3" key="1">
    <citation type="submission" date="2015-05" db="EMBL/GenBank/DDBJ databases">
        <authorList>
            <person name="Fogelqvist Johan"/>
        </authorList>
    </citation>
    <scope>NUCLEOTIDE SEQUENCE [LARGE SCALE GENOMIC DNA]</scope>
</reference>
<dbReference type="Proteomes" id="UP000045706">
    <property type="component" value="Unassembled WGS sequence"/>
</dbReference>
<organism evidence="2 3">
    <name type="scientific">Verticillium longisporum</name>
    <name type="common">Verticillium dahliae var. longisporum</name>
    <dbReference type="NCBI Taxonomy" id="100787"/>
    <lineage>
        <taxon>Eukaryota</taxon>
        <taxon>Fungi</taxon>
        <taxon>Dikarya</taxon>
        <taxon>Ascomycota</taxon>
        <taxon>Pezizomycotina</taxon>
        <taxon>Sordariomycetes</taxon>
        <taxon>Hypocreomycetidae</taxon>
        <taxon>Glomerellales</taxon>
        <taxon>Plectosphaerellaceae</taxon>
        <taxon>Verticillium</taxon>
    </lineage>
</organism>
<gene>
    <name evidence="2" type="ORF">BN1723_000215</name>
</gene>
<dbReference type="InterPro" id="IPR011431">
    <property type="entry name" value="Trafficking_Pga2"/>
</dbReference>
<dbReference type="AlphaFoldDB" id="A0A0G4KEI6"/>
<dbReference type="EMBL" id="CVQI01000001">
    <property type="protein sequence ID" value="CRJ86987.1"/>
    <property type="molecule type" value="Genomic_DNA"/>
</dbReference>
<sequence length="165" mass="19007">MIRAHNEVMQVIGVAEPDNVPTEADLESVRRHVDYEETMGHRLLRIGRTLEVGGVWGVNGLRARILLYKRYADISFFDLFRYERSQCSMSNLFLAGLPTFLAGHALKLGSHQWAPSAATGADWGKKARRRQREVLKMMMDAEEERLAQEQEDEEDKDIEEFLIKE</sequence>
<proteinExistence type="predicted"/>
<name>A0A0G4KEI6_VERLO</name>
<dbReference type="Pfam" id="PF07543">
    <property type="entry name" value="PGA2"/>
    <property type="match status" value="1"/>
</dbReference>
<accession>A0A0G4KEI6</accession>
<feature type="compositionally biased region" description="Acidic residues" evidence="1">
    <location>
        <begin position="149"/>
        <end position="158"/>
    </location>
</feature>
<feature type="region of interest" description="Disordered" evidence="1">
    <location>
        <begin position="144"/>
        <end position="165"/>
    </location>
</feature>
<evidence type="ECO:0000256" key="1">
    <source>
        <dbReference type="SAM" id="MobiDB-lite"/>
    </source>
</evidence>